<comment type="similarity">
    <text evidence="1">Belongs to the short-chain dehydrogenases/reductases (SDR) family.</text>
</comment>
<dbReference type="SUPFAM" id="SSF51735">
    <property type="entry name" value="NAD(P)-binding Rossmann-fold domains"/>
    <property type="match status" value="1"/>
</dbReference>
<name>A0A6J6E9H8_9ZZZZ</name>
<organism evidence="3">
    <name type="scientific">freshwater metagenome</name>
    <dbReference type="NCBI Taxonomy" id="449393"/>
    <lineage>
        <taxon>unclassified sequences</taxon>
        <taxon>metagenomes</taxon>
        <taxon>ecological metagenomes</taxon>
    </lineage>
</organism>
<dbReference type="PRINTS" id="PR00081">
    <property type="entry name" value="GDHRDH"/>
</dbReference>
<evidence type="ECO:0000256" key="2">
    <source>
        <dbReference type="ARBA" id="ARBA00023002"/>
    </source>
</evidence>
<evidence type="ECO:0000256" key="1">
    <source>
        <dbReference type="ARBA" id="ARBA00006484"/>
    </source>
</evidence>
<proteinExistence type="inferred from homology"/>
<sequence>MDTSPFILQGSAALITGAGSGTGIGFASARLMAQLGAEVVLTGASDRVLERAEELHHEGHLAHAVVADLTTDEGVKTVHQASQATANPLRILVNNAGMTSVNVPMETTGESAGVDQTSREAFELALSRNLTSAFLVTKALLPTIRANGNGRIIMVTSVTGSVMAMKNEVSYAASKAGLRGLMTALALDEAHHGLTVNAVAPGWIATESQTDSEKAEGLATPMGRSGSPGEIASAIAWLASPAASYITGQTIVVDGGNSIAEERA</sequence>
<dbReference type="PROSITE" id="PS00061">
    <property type="entry name" value="ADH_SHORT"/>
    <property type="match status" value="1"/>
</dbReference>
<evidence type="ECO:0000313" key="3">
    <source>
        <dbReference type="EMBL" id="CAB4571879.1"/>
    </source>
</evidence>
<dbReference type="FunFam" id="3.40.50.720:FF:000173">
    <property type="entry name" value="3-oxoacyl-[acyl-carrier protein] reductase"/>
    <property type="match status" value="1"/>
</dbReference>
<keyword evidence="2" id="KW-0560">Oxidoreductase</keyword>
<dbReference type="GO" id="GO:0032787">
    <property type="term" value="P:monocarboxylic acid metabolic process"/>
    <property type="evidence" value="ECO:0007669"/>
    <property type="project" value="UniProtKB-ARBA"/>
</dbReference>
<protein>
    <submittedName>
        <fullName evidence="3">Unannotated protein</fullName>
    </submittedName>
</protein>
<dbReference type="CDD" id="cd05233">
    <property type="entry name" value="SDR_c"/>
    <property type="match status" value="1"/>
</dbReference>
<dbReference type="EMBL" id="CAEZTM010000030">
    <property type="protein sequence ID" value="CAB4571879.1"/>
    <property type="molecule type" value="Genomic_DNA"/>
</dbReference>
<dbReference type="Gene3D" id="3.40.50.720">
    <property type="entry name" value="NAD(P)-binding Rossmann-like Domain"/>
    <property type="match status" value="1"/>
</dbReference>
<dbReference type="AlphaFoldDB" id="A0A6J6E9H8"/>
<dbReference type="InterPro" id="IPR036291">
    <property type="entry name" value="NAD(P)-bd_dom_sf"/>
</dbReference>
<dbReference type="Pfam" id="PF13561">
    <property type="entry name" value="adh_short_C2"/>
    <property type="match status" value="1"/>
</dbReference>
<dbReference type="InterPro" id="IPR002347">
    <property type="entry name" value="SDR_fam"/>
</dbReference>
<dbReference type="PANTHER" id="PTHR42879">
    <property type="entry name" value="3-OXOACYL-(ACYL-CARRIER-PROTEIN) REDUCTASE"/>
    <property type="match status" value="1"/>
</dbReference>
<reference evidence="3" key="1">
    <citation type="submission" date="2020-05" db="EMBL/GenBank/DDBJ databases">
        <authorList>
            <person name="Chiriac C."/>
            <person name="Salcher M."/>
            <person name="Ghai R."/>
            <person name="Kavagutti S V."/>
        </authorList>
    </citation>
    <scope>NUCLEOTIDE SEQUENCE</scope>
</reference>
<dbReference type="PRINTS" id="PR00080">
    <property type="entry name" value="SDRFAMILY"/>
</dbReference>
<gene>
    <name evidence="3" type="ORF">UFOPK1684_00777</name>
</gene>
<accession>A0A6J6E9H8</accession>
<dbReference type="InterPro" id="IPR050259">
    <property type="entry name" value="SDR"/>
</dbReference>
<dbReference type="InterPro" id="IPR020904">
    <property type="entry name" value="Sc_DH/Rdtase_CS"/>
</dbReference>
<dbReference type="GO" id="GO:0016491">
    <property type="term" value="F:oxidoreductase activity"/>
    <property type="evidence" value="ECO:0007669"/>
    <property type="project" value="UniProtKB-KW"/>
</dbReference>